<evidence type="ECO:0000313" key="3">
    <source>
        <dbReference type="Proteomes" id="UP001501095"/>
    </source>
</evidence>
<feature type="compositionally biased region" description="Polar residues" evidence="1">
    <location>
        <begin position="56"/>
        <end position="70"/>
    </location>
</feature>
<sequence length="104" mass="11059">MSAAMEGALWGPRARRPLPPIYEPPAAEPTPHPPLRDRLLRSGHRAGRLDCPGANRISSRHTTSTGSNRAASWAGTRVAGGTGRVRLLQACRSQAGSLRDSSPL</sequence>
<organism evidence="2 3">
    <name type="scientific">Streptomyces levis</name>
    <dbReference type="NCBI Taxonomy" id="285566"/>
    <lineage>
        <taxon>Bacteria</taxon>
        <taxon>Bacillati</taxon>
        <taxon>Actinomycetota</taxon>
        <taxon>Actinomycetes</taxon>
        <taxon>Kitasatosporales</taxon>
        <taxon>Streptomycetaceae</taxon>
        <taxon>Streptomyces</taxon>
    </lineage>
</organism>
<feature type="region of interest" description="Disordered" evidence="1">
    <location>
        <begin position="1"/>
        <end position="70"/>
    </location>
</feature>
<dbReference type="EMBL" id="BAAATM010000001">
    <property type="protein sequence ID" value="GAA2514060.1"/>
    <property type="molecule type" value="Genomic_DNA"/>
</dbReference>
<protein>
    <submittedName>
        <fullName evidence="2">Uncharacterized protein</fullName>
    </submittedName>
</protein>
<keyword evidence="3" id="KW-1185">Reference proteome</keyword>
<name>A0ABP6ABG7_9ACTN</name>
<dbReference type="Proteomes" id="UP001501095">
    <property type="component" value="Unassembled WGS sequence"/>
</dbReference>
<evidence type="ECO:0000256" key="1">
    <source>
        <dbReference type="SAM" id="MobiDB-lite"/>
    </source>
</evidence>
<reference evidence="3" key="1">
    <citation type="journal article" date="2019" name="Int. J. Syst. Evol. Microbiol.">
        <title>The Global Catalogue of Microorganisms (GCM) 10K type strain sequencing project: providing services to taxonomists for standard genome sequencing and annotation.</title>
        <authorList>
            <consortium name="The Broad Institute Genomics Platform"/>
            <consortium name="The Broad Institute Genome Sequencing Center for Infectious Disease"/>
            <person name="Wu L."/>
            <person name="Ma J."/>
        </authorList>
    </citation>
    <scope>NUCLEOTIDE SEQUENCE [LARGE SCALE GENOMIC DNA]</scope>
    <source>
        <strain evidence="3">JCM 6924</strain>
    </source>
</reference>
<accession>A0ABP6ABG7</accession>
<feature type="compositionally biased region" description="Pro residues" evidence="1">
    <location>
        <begin position="17"/>
        <end position="33"/>
    </location>
</feature>
<proteinExistence type="predicted"/>
<evidence type="ECO:0000313" key="2">
    <source>
        <dbReference type="EMBL" id="GAA2514060.1"/>
    </source>
</evidence>
<gene>
    <name evidence="2" type="ORF">GCM10010423_00820</name>
</gene>
<comment type="caution">
    <text evidence="2">The sequence shown here is derived from an EMBL/GenBank/DDBJ whole genome shotgun (WGS) entry which is preliminary data.</text>
</comment>